<dbReference type="Proteomes" id="UP001163046">
    <property type="component" value="Unassembled WGS sequence"/>
</dbReference>
<feature type="domain" description="PDZ" evidence="5">
    <location>
        <begin position="169"/>
        <end position="248"/>
    </location>
</feature>
<dbReference type="GO" id="GO:0002142">
    <property type="term" value="C:stereocilia ankle link complex"/>
    <property type="evidence" value="ECO:0007669"/>
    <property type="project" value="TreeGrafter"/>
</dbReference>
<keyword evidence="2" id="KW-0677">Repeat</keyword>
<keyword evidence="7" id="KW-1185">Reference proteome</keyword>
<evidence type="ECO:0000313" key="6">
    <source>
        <dbReference type="EMBL" id="KAJ7331211.1"/>
    </source>
</evidence>
<dbReference type="PROSITE" id="PS50106">
    <property type="entry name" value="PDZ"/>
    <property type="match status" value="1"/>
</dbReference>
<comment type="subcellular location">
    <subcellularLocation>
        <location evidence="1">Cell projection</location>
    </subcellularLocation>
</comment>
<comment type="caution">
    <text evidence="6">The sequence shown here is derived from an EMBL/GenBank/DDBJ whole genome shotgun (WGS) entry which is preliminary data.</text>
</comment>
<sequence>MAMQNGSSSSGVLWERAKELLKKDDYERLKIAIKTFSKTRSVEGLCSDLLKIVNSRSKVDILTEVRRCLPKNQRNNFTRHCNELLETEAERERGDLEKKRKIEAKGILERENSAPNFQGSPAKKTRQDREKPLSSRTEKIASQGTNKLASDCSKEPANQARKLAHLVVPSALKENSNTRSKALNQGFGLRIRGGTFHQPSITVAQVAKDSLAERQGLKAGDRIIRVNDKRCGRGGVDIAQVIGIIKGSETLRMRVVSADVISKDDCKVQDVAEAKGSKPDGKIEEKRLSTVCVYPDEDGWLGCCIRGGTDYACDVHVISVDSCSPAERAGVKAGDVNGTSTKHLTHVQVVRLVISSGPCVTFSVKPACKQRKRSSRRQQAGVRPTPLRTQHRGQHDVTPPGSPTFKRFHLPGYPHHKQRGTAVDSPSQLPFDVMHLDCMPPPYTPEVPSRHRVLARGEEEHGGREGQEPQGTSHQQEPQDTNYNKKNYMTTLTHKNHRLPHINKNQRTPITNKDHMTASTHKNHRKSLSNKNHRTPLTNKYPREPLINKYPREPLTNKNHKVPLTYKNHRTPITINNHRTPITNKDHVMSCIHREPLNKNNHRTPLTNENPSEPLTNKNHRKSIVEKLPWRSLMMDSHQMHLVF</sequence>
<dbReference type="Pfam" id="PF00595">
    <property type="entry name" value="PDZ"/>
    <property type="match status" value="1"/>
</dbReference>
<dbReference type="OrthoDB" id="5972917at2759"/>
<name>A0A9X0CFW6_9CNID</name>
<dbReference type="InterPro" id="IPR036034">
    <property type="entry name" value="PDZ_sf"/>
</dbReference>
<feature type="region of interest" description="Disordered" evidence="4">
    <location>
        <begin position="597"/>
        <end position="617"/>
    </location>
</feature>
<gene>
    <name evidence="6" type="ORF">OS493_019992</name>
</gene>
<feature type="compositionally biased region" description="Basic and acidic residues" evidence="4">
    <location>
        <begin position="457"/>
        <end position="467"/>
    </location>
</feature>
<dbReference type="PANTHER" id="PTHR23116:SF37">
    <property type="entry name" value="WHIRLIN"/>
    <property type="match status" value="1"/>
</dbReference>
<proteinExistence type="predicted"/>
<feature type="compositionally biased region" description="Basic and acidic residues" evidence="4">
    <location>
        <begin position="125"/>
        <end position="139"/>
    </location>
</feature>
<feature type="region of interest" description="Disordered" evidence="4">
    <location>
        <begin position="104"/>
        <end position="153"/>
    </location>
</feature>
<dbReference type="AlphaFoldDB" id="A0A9X0CFW6"/>
<protein>
    <recommendedName>
        <fullName evidence="5">PDZ domain-containing protein</fullName>
    </recommendedName>
</protein>
<accession>A0A9X0CFW6</accession>
<evidence type="ECO:0000256" key="1">
    <source>
        <dbReference type="ARBA" id="ARBA00004316"/>
    </source>
</evidence>
<dbReference type="Gene3D" id="2.30.42.10">
    <property type="match status" value="2"/>
</dbReference>
<evidence type="ECO:0000259" key="5">
    <source>
        <dbReference type="PROSITE" id="PS50106"/>
    </source>
</evidence>
<feature type="compositionally biased region" description="Polar residues" evidence="4">
    <location>
        <begin position="472"/>
        <end position="482"/>
    </location>
</feature>
<dbReference type="SUPFAM" id="SSF50156">
    <property type="entry name" value="PDZ domain-like"/>
    <property type="match status" value="2"/>
</dbReference>
<organism evidence="6 7">
    <name type="scientific">Desmophyllum pertusum</name>
    <dbReference type="NCBI Taxonomy" id="174260"/>
    <lineage>
        <taxon>Eukaryota</taxon>
        <taxon>Metazoa</taxon>
        <taxon>Cnidaria</taxon>
        <taxon>Anthozoa</taxon>
        <taxon>Hexacorallia</taxon>
        <taxon>Scleractinia</taxon>
        <taxon>Caryophylliina</taxon>
        <taxon>Caryophylliidae</taxon>
        <taxon>Desmophyllum</taxon>
    </lineage>
</organism>
<dbReference type="GO" id="GO:0005886">
    <property type="term" value="C:plasma membrane"/>
    <property type="evidence" value="ECO:0007669"/>
    <property type="project" value="TreeGrafter"/>
</dbReference>
<feature type="region of interest" description="Disordered" evidence="4">
    <location>
        <begin position="370"/>
        <end position="402"/>
    </location>
</feature>
<dbReference type="PANTHER" id="PTHR23116">
    <property type="entry name" value="PDZ DOMAIN CONTAINING WHIRLIN AND HARMONIN-RELATED"/>
    <property type="match status" value="1"/>
</dbReference>
<dbReference type="GO" id="GO:0032426">
    <property type="term" value="C:stereocilium tip"/>
    <property type="evidence" value="ECO:0007669"/>
    <property type="project" value="TreeGrafter"/>
</dbReference>
<dbReference type="Gene3D" id="1.20.1160.20">
    <property type="match status" value="1"/>
</dbReference>
<dbReference type="InterPro" id="IPR001478">
    <property type="entry name" value="PDZ"/>
</dbReference>
<evidence type="ECO:0000256" key="3">
    <source>
        <dbReference type="ARBA" id="ARBA00023273"/>
    </source>
</evidence>
<keyword evidence="3" id="KW-0966">Cell projection</keyword>
<evidence type="ECO:0000256" key="4">
    <source>
        <dbReference type="SAM" id="MobiDB-lite"/>
    </source>
</evidence>
<dbReference type="InterPro" id="IPR051844">
    <property type="entry name" value="USH2_Complex_Protein"/>
</dbReference>
<reference evidence="6" key="1">
    <citation type="submission" date="2023-01" db="EMBL/GenBank/DDBJ databases">
        <title>Genome assembly of the deep-sea coral Lophelia pertusa.</title>
        <authorList>
            <person name="Herrera S."/>
            <person name="Cordes E."/>
        </authorList>
    </citation>
    <scope>NUCLEOTIDE SEQUENCE</scope>
    <source>
        <strain evidence="6">USNM1676648</strain>
        <tissue evidence="6">Polyp</tissue>
    </source>
</reference>
<evidence type="ECO:0000256" key="2">
    <source>
        <dbReference type="ARBA" id="ARBA00022737"/>
    </source>
</evidence>
<dbReference type="GO" id="GO:0005929">
    <property type="term" value="C:cilium"/>
    <property type="evidence" value="ECO:0007669"/>
    <property type="project" value="TreeGrafter"/>
</dbReference>
<dbReference type="SMART" id="SM00228">
    <property type="entry name" value="PDZ"/>
    <property type="match status" value="2"/>
</dbReference>
<feature type="compositionally biased region" description="Basic residues" evidence="4">
    <location>
        <begin position="521"/>
        <end position="534"/>
    </location>
</feature>
<dbReference type="EMBL" id="MU827789">
    <property type="protein sequence ID" value="KAJ7331211.1"/>
    <property type="molecule type" value="Genomic_DNA"/>
</dbReference>
<feature type="region of interest" description="Disordered" evidence="4">
    <location>
        <begin position="518"/>
        <end position="559"/>
    </location>
</feature>
<feature type="region of interest" description="Disordered" evidence="4">
    <location>
        <begin position="457"/>
        <end position="482"/>
    </location>
</feature>
<feature type="compositionally biased region" description="Polar residues" evidence="4">
    <location>
        <begin position="603"/>
        <end position="617"/>
    </location>
</feature>
<evidence type="ECO:0000313" key="7">
    <source>
        <dbReference type="Proteomes" id="UP001163046"/>
    </source>
</evidence>